<dbReference type="InterPro" id="IPR014757">
    <property type="entry name" value="Tscrpt_reg_IclR_C"/>
</dbReference>
<dbReference type="SUPFAM" id="SSF55781">
    <property type="entry name" value="GAF domain-like"/>
    <property type="match status" value="1"/>
</dbReference>
<dbReference type="GO" id="GO:0003677">
    <property type="term" value="F:DNA binding"/>
    <property type="evidence" value="ECO:0007669"/>
    <property type="project" value="UniProtKB-KW"/>
</dbReference>
<dbReference type="eggNOG" id="COG1414">
    <property type="taxonomic scope" value="Bacteria"/>
</dbReference>
<evidence type="ECO:0000313" key="7">
    <source>
        <dbReference type="Proteomes" id="UP000000939"/>
    </source>
</evidence>
<dbReference type="KEGG" id="ant:Arnit_0014"/>
<protein>
    <submittedName>
        <fullName evidence="6">Transcriptional regulator, IclR family</fullName>
    </submittedName>
</protein>
<dbReference type="InterPro" id="IPR050707">
    <property type="entry name" value="HTH_MetabolicPath_Reg"/>
</dbReference>
<keyword evidence="1" id="KW-0805">Transcription regulation</keyword>
<dbReference type="InterPro" id="IPR036388">
    <property type="entry name" value="WH-like_DNA-bd_sf"/>
</dbReference>
<reference evidence="6 7" key="1">
    <citation type="journal article" date="2010" name="Stand. Genomic Sci.">
        <title>Complete genome sequence of Arcobacter nitrofigilis type strain (CI).</title>
        <authorList>
            <person name="Pati A."/>
            <person name="Gronow S."/>
            <person name="Lapidus A."/>
            <person name="Copeland A."/>
            <person name="Glavina Del Rio T."/>
            <person name="Nolan M."/>
            <person name="Lucas S."/>
            <person name="Tice H."/>
            <person name="Cheng J.F."/>
            <person name="Han C."/>
            <person name="Chertkov O."/>
            <person name="Bruce D."/>
            <person name="Tapia R."/>
            <person name="Goodwin L."/>
            <person name="Pitluck S."/>
            <person name="Liolios K."/>
            <person name="Ivanova N."/>
            <person name="Mavromatis K."/>
            <person name="Chen A."/>
            <person name="Palaniappan K."/>
            <person name="Land M."/>
            <person name="Hauser L."/>
            <person name="Chang Y.J."/>
            <person name="Jeffries C.D."/>
            <person name="Detter J.C."/>
            <person name="Rohde M."/>
            <person name="Goker M."/>
            <person name="Bristow J."/>
            <person name="Eisen J.A."/>
            <person name="Markowitz V."/>
            <person name="Hugenholtz P."/>
            <person name="Klenk H.P."/>
            <person name="Kyrpides N.C."/>
        </authorList>
    </citation>
    <scope>NUCLEOTIDE SEQUENCE [LARGE SCALE GENOMIC DNA]</scope>
    <source>
        <strain evidence="7">ATCC 33309 / DSM 7299 / CCUG 15893 / LMG 7604 / NCTC 12251 / CI</strain>
    </source>
</reference>
<feature type="domain" description="IclR-ED" evidence="5">
    <location>
        <begin position="68"/>
        <end position="249"/>
    </location>
</feature>
<dbReference type="HOGENOM" id="CLU_062618_6_3_7"/>
<dbReference type="PROSITE" id="PS51078">
    <property type="entry name" value="ICLR_ED"/>
    <property type="match status" value="1"/>
</dbReference>
<sequence length="257" mass="28883">MKALHSTTSRIINILELISNNKEGYTLTEVSKLLEIPKTSLSPILKTLAYYNYLAYNEITLKYSIYIGILSVSSSVNKNNAIVKFIKEEMNKIVGSCNEICQLGVLDKDEVLYVEKVNASNPIQLATSVGVQFPANCSALGKALLYKHSFKELKNVFPGELERRTENTITSIKDLYEDIIKIDQNGYATEKEEGMKEVECIAVPIIKDNLVLAAISVSIPLFRSSQKKKDKVIDLLTESRKKVEKYISNMNVKSIFD</sequence>
<dbReference type="GO" id="GO:0003700">
    <property type="term" value="F:DNA-binding transcription factor activity"/>
    <property type="evidence" value="ECO:0007669"/>
    <property type="project" value="TreeGrafter"/>
</dbReference>
<dbReference type="EMBL" id="CP001999">
    <property type="protein sequence ID" value="ADG91684.1"/>
    <property type="molecule type" value="Genomic_DNA"/>
</dbReference>
<name>D5V3H3_ARCNC</name>
<evidence type="ECO:0000256" key="2">
    <source>
        <dbReference type="ARBA" id="ARBA00023125"/>
    </source>
</evidence>
<dbReference type="InterPro" id="IPR005471">
    <property type="entry name" value="Tscrpt_reg_IclR_N"/>
</dbReference>
<dbReference type="STRING" id="572480.Arnit_0014"/>
<dbReference type="Pfam" id="PF01614">
    <property type="entry name" value="IclR_C"/>
    <property type="match status" value="1"/>
</dbReference>
<dbReference type="PROSITE" id="PS51077">
    <property type="entry name" value="HTH_ICLR"/>
    <property type="match status" value="1"/>
</dbReference>
<dbReference type="AlphaFoldDB" id="D5V3H3"/>
<evidence type="ECO:0000313" key="6">
    <source>
        <dbReference type="EMBL" id="ADG91684.1"/>
    </source>
</evidence>
<dbReference type="InterPro" id="IPR029016">
    <property type="entry name" value="GAF-like_dom_sf"/>
</dbReference>
<dbReference type="InterPro" id="IPR036390">
    <property type="entry name" value="WH_DNA-bd_sf"/>
</dbReference>
<dbReference type="GO" id="GO:0045892">
    <property type="term" value="P:negative regulation of DNA-templated transcription"/>
    <property type="evidence" value="ECO:0007669"/>
    <property type="project" value="TreeGrafter"/>
</dbReference>
<evidence type="ECO:0000256" key="1">
    <source>
        <dbReference type="ARBA" id="ARBA00023015"/>
    </source>
</evidence>
<accession>D5V3H3</accession>
<dbReference type="OrthoDB" id="13103at2"/>
<gene>
    <name evidence="6" type="ordered locus">Arnit_0014</name>
</gene>
<dbReference type="PANTHER" id="PTHR30136">
    <property type="entry name" value="HELIX-TURN-HELIX TRANSCRIPTIONAL REGULATOR, ICLR FAMILY"/>
    <property type="match status" value="1"/>
</dbReference>
<dbReference type="Gene3D" id="1.10.10.10">
    <property type="entry name" value="Winged helix-like DNA-binding domain superfamily/Winged helix DNA-binding domain"/>
    <property type="match status" value="1"/>
</dbReference>
<feature type="domain" description="HTH iclR-type" evidence="4">
    <location>
        <begin position="5"/>
        <end position="67"/>
    </location>
</feature>
<evidence type="ECO:0000259" key="5">
    <source>
        <dbReference type="PROSITE" id="PS51078"/>
    </source>
</evidence>
<keyword evidence="2" id="KW-0238">DNA-binding</keyword>
<proteinExistence type="predicted"/>
<evidence type="ECO:0000259" key="4">
    <source>
        <dbReference type="PROSITE" id="PS51077"/>
    </source>
</evidence>
<keyword evidence="7" id="KW-1185">Reference proteome</keyword>
<dbReference type="SUPFAM" id="SSF46785">
    <property type="entry name" value="Winged helix' DNA-binding domain"/>
    <property type="match status" value="1"/>
</dbReference>
<evidence type="ECO:0000256" key="3">
    <source>
        <dbReference type="ARBA" id="ARBA00023163"/>
    </source>
</evidence>
<dbReference type="Pfam" id="PF09339">
    <property type="entry name" value="HTH_IclR"/>
    <property type="match status" value="1"/>
</dbReference>
<dbReference type="Proteomes" id="UP000000939">
    <property type="component" value="Chromosome"/>
</dbReference>
<dbReference type="Gene3D" id="3.30.450.40">
    <property type="match status" value="1"/>
</dbReference>
<dbReference type="PANTHER" id="PTHR30136:SF35">
    <property type="entry name" value="HTH-TYPE TRANSCRIPTIONAL REGULATOR RV1719"/>
    <property type="match status" value="1"/>
</dbReference>
<dbReference type="RefSeq" id="WP_013133829.1">
    <property type="nucleotide sequence ID" value="NC_014166.1"/>
</dbReference>
<organism evidence="6 7">
    <name type="scientific">Arcobacter nitrofigilis (strain ATCC 33309 / DSM 7299 / CCUG 15893 / LMG 7604 / NCTC 12251 / CI)</name>
    <name type="common">Campylobacter nitrofigilis</name>
    <dbReference type="NCBI Taxonomy" id="572480"/>
    <lineage>
        <taxon>Bacteria</taxon>
        <taxon>Pseudomonadati</taxon>
        <taxon>Campylobacterota</taxon>
        <taxon>Epsilonproteobacteria</taxon>
        <taxon>Campylobacterales</taxon>
        <taxon>Arcobacteraceae</taxon>
        <taxon>Arcobacter</taxon>
    </lineage>
</organism>
<keyword evidence="3" id="KW-0804">Transcription</keyword>